<dbReference type="Gene3D" id="3.40.50.720">
    <property type="entry name" value="NAD(P)-binding Rossmann-like Domain"/>
    <property type="match status" value="1"/>
</dbReference>
<dbReference type="AlphaFoldDB" id="A0A1T4YH58"/>
<dbReference type="GO" id="GO:0016491">
    <property type="term" value="F:oxidoreductase activity"/>
    <property type="evidence" value="ECO:0007669"/>
    <property type="project" value="UniProtKB-KW"/>
</dbReference>
<evidence type="ECO:0000313" key="4">
    <source>
        <dbReference type="Proteomes" id="UP000189735"/>
    </source>
</evidence>
<reference evidence="4" key="1">
    <citation type="submission" date="2017-02" db="EMBL/GenBank/DDBJ databases">
        <authorList>
            <person name="Varghese N."/>
            <person name="Submissions S."/>
        </authorList>
    </citation>
    <scope>NUCLEOTIDE SEQUENCE [LARGE SCALE GENOMIC DNA]</scope>
    <source>
        <strain evidence="4">VKM Ac-2052</strain>
    </source>
</reference>
<dbReference type="PANTHER" id="PTHR24320">
    <property type="entry name" value="RETINOL DEHYDROGENASE"/>
    <property type="match status" value="1"/>
</dbReference>
<dbReference type="SUPFAM" id="SSF51735">
    <property type="entry name" value="NAD(P)-binding Rossmann-fold domains"/>
    <property type="match status" value="1"/>
</dbReference>
<dbReference type="InterPro" id="IPR002347">
    <property type="entry name" value="SDR_fam"/>
</dbReference>
<dbReference type="EMBL" id="FUYG01000009">
    <property type="protein sequence ID" value="SKB01124.1"/>
    <property type="molecule type" value="Genomic_DNA"/>
</dbReference>
<dbReference type="NCBIfam" id="NF004513">
    <property type="entry name" value="PRK05854.1"/>
    <property type="match status" value="1"/>
</dbReference>
<protein>
    <submittedName>
        <fullName evidence="3">NAD(P)-dependent dehydrogenase, short-chain alcohol dehydrogenase family</fullName>
    </submittedName>
</protein>
<dbReference type="Proteomes" id="UP000189735">
    <property type="component" value="Unassembled WGS sequence"/>
</dbReference>
<evidence type="ECO:0000256" key="1">
    <source>
        <dbReference type="ARBA" id="ARBA00006484"/>
    </source>
</evidence>
<dbReference type="InterPro" id="IPR036291">
    <property type="entry name" value="NAD(P)-bd_dom_sf"/>
</dbReference>
<keyword evidence="2" id="KW-0560">Oxidoreductase</keyword>
<dbReference type="Pfam" id="PF00106">
    <property type="entry name" value="adh_short"/>
    <property type="match status" value="1"/>
</dbReference>
<comment type="similarity">
    <text evidence="1">Belongs to the short-chain dehydrogenases/reductases (SDR) family.</text>
</comment>
<sequence length="309" mass="32789">MSTAPPLSIPDQHGKRVIITGANSGLGLEAARRLSAAGAHVVMAARTAEKNAHAAETIRKTVPNASLQLESLDLASLASVQAFADRMAAEKVPTDILINNAGVMAVPARHTTEDGFELQFGTNHLGHFALTARLLPTLTVAEAPRVVTLSSVMHWIGRIRFGDLNAEKKYNAWLAYGQSKLANLLFAHELQRRSDAAGWGLLSAAAHPGSSRTNLQSAGPQLGRDKPANALVERFMQSPGTSQDAEQGAEPELFAATWASISGGDYVGPTGAFGLTGPPGRAKQSRRALDQRVAMRLWTASEDLTGIDF</sequence>
<gene>
    <name evidence="3" type="ORF">SAMN06295879_3179</name>
</gene>
<dbReference type="NCBIfam" id="NF004846">
    <property type="entry name" value="PRK06197.1"/>
    <property type="match status" value="1"/>
</dbReference>
<evidence type="ECO:0000256" key="2">
    <source>
        <dbReference type="ARBA" id="ARBA00023002"/>
    </source>
</evidence>
<dbReference type="CDD" id="cd05327">
    <property type="entry name" value="retinol-DH_like_SDR_c_like"/>
    <property type="match status" value="1"/>
</dbReference>
<evidence type="ECO:0000313" key="3">
    <source>
        <dbReference type="EMBL" id="SKB01124.1"/>
    </source>
</evidence>
<proteinExistence type="inferred from homology"/>
<dbReference type="PRINTS" id="PR00081">
    <property type="entry name" value="GDHRDH"/>
</dbReference>
<dbReference type="RefSeq" id="WP_078715209.1">
    <property type="nucleotide sequence ID" value="NZ_FUYG01000009.1"/>
</dbReference>
<accession>A0A1T4YH58</accession>
<name>A0A1T4YH58_9MICO</name>
<dbReference type="PANTHER" id="PTHR24320:SF148">
    <property type="entry name" value="NAD(P)-BINDING ROSSMANN-FOLD SUPERFAMILY PROTEIN"/>
    <property type="match status" value="1"/>
</dbReference>
<organism evidence="3 4">
    <name type="scientific">Agreia bicolorata</name>
    <dbReference type="NCBI Taxonomy" id="110935"/>
    <lineage>
        <taxon>Bacteria</taxon>
        <taxon>Bacillati</taxon>
        <taxon>Actinomycetota</taxon>
        <taxon>Actinomycetes</taxon>
        <taxon>Micrococcales</taxon>
        <taxon>Microbacteriaceae</taxon>
        <taxon>Agreia</taxon>
    </lineage>
</organism>